<protein>
    <recommendedName>
        <fullName evidence="3">Biopolymer transport protein ExbB</fullName>
    </recommendedName>
</protein>
<evidence type="ECO:0000256" key="1">
    <source>
        <dbReference type="ARBA" id="ARBA00004429"/>
    </source>
</evidence>
<evidence type="ECO:0000256" key="7">
    <source>
        <dbReference type="ARBA" id="ARBA00022692"/>
    </source>
</evidence>
<evidence type="ECO:0000256" key="11">
    <source>
        <dbReference type="ARBA" id="ARBA00024816"/>
    </source>
</evidence>
<dbReference type="AlphaFoldDB" id="H8L0F2"/>
<comment type="function">
    <text evidence="11">Involved in the TonB-dependent energy-dependent transport of various receptor-bound substrates. Protects ExbD from proteolytic degradation and functionally stabilizes TonB.</text>
</comment>
<evidence type="ECO:0000256" key="13">
    <source>
        <dbReference type="SAM" id="Phobius"/>
    </source>
</evidence>
<dbReference type="STRING" id="767434.Fraau_3121"/>
<evidence type="ECO:0000256" key="4">
    <source>
        <dbReference type="ARBA" id="ARBA00022448"/>
    </source>
</evidence>
<evidence type="ECO:0000313" key="16">
    <source>
        <dbReference type="Proteomes" id="UP000005234"/>
    </source>
</evidence>
<evidence type="ECO:0000256" key="9">
    <source>
        <dbReference type="ARBA" id="ARBA00022989"/>
    </source>
</evidence>
<dbReference type="eggNOG" id="COG0811">
    <property type="taxonomic scope" value="Bacteria"/>
</dbReference>
<dbReference type="NCBIfam" id="TIGR02797">
    <property type="entry name" value="exbB"/>
    <property type="match status" value="1"/>
</dbReference>
<organism evidence="15 16">
    <name type="scientific">Frateuria aurantia (strain ATCC 33424 / DSM 6220 / KCTC 2777 / LMG 1558 / NBRC 3245 / NCIMB 13370)</name>
    <name type="common">Acetobacter aurantius</name>
    <dbReference type="NCBI Taxonomy" id="767434"/>
    <lineage>
        <taxon>Bacteria</taxon>
        <taxon>Pseudomonadati</taxon>
        <taxon>Pseudomonadota</taxon>
        <taxon>Gammaproteobacteria</taxon>
        <taxon>Lysobacterales</taxon>
        <taxon>Rhodanobacteraceae</taxon>
        <taxon>Frateuria</taxon>
    </lineage>
</organism>
<proteinExistence type="inferred from homology"/>
<dbReference type="GO" id="GO:0022857">
    <property type="term" value="F:transmembrane transporter activity"/>
    <property type="evidence" value="ECO:0007669"/>
    <property type="project" value="InterPro"/>
</dbReference>
<keyword evidence="7 13" id="KW-0812">Transmembrane</keyword>
<evidence type="ECO:0000256" key="2">
    <source>
        <dbReference type="ARBA" id="ARBA00011471"/>
    </source>
</evidence>
<keyword evidence="6" id="KW-0997">Cell inner membrane</keyword>
<gene>
    <name evidence="15" type="ordered locus">Fraau_3121</name>
</gene>
<reference evidence="15" key="1">
    <citation type="submission" date="2012-02" db="EMBL/GenBank/DDBJ databases">
        <title>The complete genome of Frateuria aurantia DSM 6220.</title>
        <authorList>
            <consortium name="US DOE Joint Genome Institute (JGI-PGF)"/>
            <person name="Lucas S."/>
            <person name="Copeland A."/>
            <person name="Lapidus A."/>
            <person name="Glavina del Rio T."/>
            <person name="Dalin E."/>
            <person name="Tice H."/>
            <person name="Bruce D."/>
            <person name="Goodwin L."/>
            <person name="Pitluck S."/>
            <person name="Peters L."/>
            <person name="Ovchinnikova G."/>
            <person name="Teshima H."/>
            <person name="Kyrpides N."/>
            <person name="Mavromatis K."/>
            <person name="Ivanova N."/>
            <person name="Brettin T."/>
            <person name="Detter J.C."/>
            <person name="Han C."/>
            <person name="Larimer F."/>
            <person name="Land M."/>
            <person name="Hauser L."/>
            <person name="Markowitz V."/>
            <person name="Cheng J.-F."/>
            <person name="Hugenholtz P."/>
            <person name="Woyke T."/>
            <person name="Wu D."/>
            <person name="Brambilla E."/>
            <person name="Klenk H.-P."/>
            <person name="Eisen J.A."/>
        </authorList>
    </citation>
    <scope>NUCLEOTIDE SEQUENCE</scope>
    <source>
        <strain evidence="15">DSM 6220</strain>
    </source>
</reference>
<dbReference type="InterPro" id="IPR014164">
    <property type="entry name" value="TonB_ExbB_1"/>
</dbReference>
<dbReference type="HOGENOM" id="CLU_053325_0_2_6"/>
<keyword evidence="8 12" id="KW-0653">Protein transport</keyword>
<dbReference type="KEGG" id="fau:Fraau_3121"/>
<dbReference type="RefSeq" id="WP_014404450.1">
    <property type="nucleotide sequence ID" value="NC_017033.1"/>
</dbReference>
<keyword evidence="5" id="KW-1003">Cell membrane</keyword>
<comment type="subunit">
    <text evidence="2">The accessory proteins ExbB and ExbD seem to form a complex with TonB.</text>
</comment>
<dbReference type="InterPro" id="IPR050790">
    <property type="entry name" value="ExbB/TolQ_transport"/>
</dbReference>
<accession>H8L0F2</accession>
<feature type="domain" description="MotA/TolQ/ExbB proton channel" evidence="14">
    <location>
        <begin position="116"/>
        <end position="201"/>
    </location>
</feature>
<evidence type="ECO:0000259" key="14">
    <source>
        <dbReference type="Pfam" id="PF01618"/>
    </source>
</evidence>
<dbReference type="EMBL" id="CP003350">
    <property type="protein sequence ID" value="AFC87447.1"/>
    <property type="molecule type" value="Genomic_DNA"/>
</dbReference>
<evidence type="ECO:0000256" key="12">
    <source>
        <dbReference type="RuleBase" id="RU004057"/>
    </source>
</evidence>
<keyword evidence="4 12" id="KW-0813">Transport</keyword>
<feature type="transmembrane region" description="Helical" evidence="13">
    <location>
        <begin position="123"/>
        <end position="146"/>
    </location>
</feature>
<dbReference type="Pfam" id="PF01618">
    <property type="entry name" value="MotA_ExbB"/>
    <property type="match status" value="1"/>
</dbReference>
<evidence type="ECO:0000256" key="10">
    <source>
        <dbReference type="ARBA" id="ARBA00023136"/>
    </source>
</evidence>
<feature type="transmembrane region" description="Helical" evidence="13">
    <location>
        <begin position="166"/>
        <end position="189"/>
    </location>
</feature>
<keyword evidence="16" id="KW-1185">Reference proteome</keyword>
<feature type="transmembrane region" description="Helical" evidence="13">
    <location>
        <begin position="20"/>
        <end position="42"/>
    </location>
</feature>
<evidence type="ECO:0000256" key="8">
    <source>
        <dbReference type="ARBA" id="ARBA00022927"/>
    </source>
</evidence>
<comment type="subcellular location">
    <subcellularLocation>
        <location evidence="1">Cell inner membrane</location>
        <topology evidence="1">Multi-pass membrane protein</topology>
    </subcellularLocation>
    <subcellularLocation>
        <location evidence="12">Membrane</location>
        <topology evidence="12">Multi-pass membrane protein</topology>
    </subcellularLocation>
</comment>
<evidence type="ECO:0000256" key="3">
    <source>
        <dbReference type="ARBA" id="ARBA00022093"/>
    </source>
</evidence>
<dbReference type="PANTHER" id="PTHR30625">
    <property type="entry name" value="PROTEIN TOLQ"/>
    <property type="match status" value="1"/>
</dbReference>
<evidence type="ECO:0000256" key="5">
    <source>
        <dbReference type="ARBA" id="ARBA00022475"/>
    </source>
</evidence>
<dbReference type="InterPro" id="IPR002898">
    <property type="entry name" value="MotA_ExbB_proton_chnl"/>
</dbReference>
<comment type="similarity">
    <text evidence="12">Belongs to the exbB/tolQ family.</text>
</comment>
<keyword evidence="9 13" id="KW-1133">Transmembrane helix</keyword>
<dbReference type="PANTHER" id="PTHR30625:SF16">
    <property type="entry name" value="BIOPOLYMER TRANSPORT PROTEIN EXBB"/>
    <property type="match status" value="1"/>
</dbReference>
<name>H8L0F2_FRAAD</name>
<dbReference type="GO" id="GO:0017038">
    <property type="term" value="P:protein import"/>
    <property type="evidence" value="ECO:0007669"/>
    <property type="project" value="TreeGrafter"/>
</dbReference>
<dbReference type="GO" id="GO:0005886">
    <property type="term" value="C:plasma membrane"/>
    <property type="evidence" value="ECO:0007669"/>
    <property type="project" value="UniProtKB-SubCell"/>
</dbReference>
<sequence length="240" mass="25822">MPSLPSSSIDLASMLRQANPVVQTVMGLLLLAVFISWTILLAKSWEICRQRRRLRAATSFLQPLTCLPAIESAPPGLLQPLLQAVWSERSHSSGLAAAGIKERAASRLAGLERHWLRQRQQGIGVLATIASVAPFVGLFGTVWGIMNSFTGIARAHTTNLAVVAPGIAEALLATAFGLAAAIPAVVIYNHFSRLLASLRAELSDLSARLQELLSRDLDRPAPFPLRAIPPRPSPLQEVHA</sequence>
<evidence type="ECO:0000313" key="15">
    <source>
        <dbReference type="EMBL" id="AFC87447.1"/>
    </source>
</evidence>
<evidence type="ECO:0000256" key="6">
    <source>
        <dbReference type="ARBA" id="ARBA00022519"/>
    </source>
</evidence>
<keyword evidence="10 13" id="KW-0472">Membrane</keyword>
<dbReference type="Proteomes" id="UP000005234">
    <property type="component" value="Chromosome"/>
</dbReference>